<dbReference type="AlphaFoldDB" id="A0A813HLX5"/>
<sequence>VRDASPTDSDVCDFVLEISLLSRLSHPNVVRFWRGCVDLRGGHRTLLLVTEWVDRGVLSGLLHESQEPSLTIPQAMCLGTGIGRGVEYLHHVKILHLDLKSPNVLLNSSWQCKLCDFGLAKIREQTALHTTLRGVSPIWAPPEMFDEKAGGVTEKADVYSFGVIVFELATRKLPYSDVGPMQLPRVKAKGQLPRFPPEIDAELAELVRLCLTPRPSSRPTMTAVIGKIQQISKAKGFNLEEEQASMELRGLHFAGPGGSTPNVEQLRRAEAEKRRAEVEVSRLKKLLSEEESRVKKLEDSTNGGGSIPAGESPVSREERQRRLELEEFCAARTQ</sequence>
<keyword evidence="2" id="KW-0067">ATP-binding</keyword>
<dbReference type="EMBL" id="CAJNNV010032009">
    <property type="protein sequence ID" value="CAE8638586.1"/>
    <property type="molecule type" value="Genomic_DNA"/>
</dbReference>
<accession>A0A813HLX5</accession>
<gene>
    <name evidence="5" type="ORF">PGLA1383_LOCUS53751</name>
</gene>
<keyword evidence="1" id="KW-0547">Nucleotide-binding</keyword>
<evidence type="ECO:0000313" key="6">
    <source>
        <dbReference type="Proteomes" id="UP000654075"/>
    </source>
</evidence>
<organism evidence="5 6">
    <name type="scientific">Polarella glacialis</name>
    <name type="common">Dinoflagellate</name>
    <dbReference type="NCBI Taxonomy" id="89957"/>
    <lineage>
        <taxon>Eukaryota</taxon>
        <taxon>Sar</taxon>
        <taxon>Alveolata</taxon>
        <taxon>Dinophyceae</taxon>
        <taxon>Suessiales</taxon>
        <taxon>Suessiaceae</taxon>
        <taxon>Polarella</taxon>
    </lineage>
</organism>
<dbReference type="InterPro" id="IPR001245">
    <property type="entry name" value="Ser-Thr/Tyr_kinase_cat_dom"/>
</dbReference>
<name>A0A813HLX5_POLGL</name>
<dbReference type="OMA" id="TSSTEIW"/>
<evidence type="ECO:0000259" key="4">
    <source>
        <dbReference type="PROSITE" id="PS50011"/>
    </source>
</evidence>
<evidence type="ECO:0000256" key="1">
    <source>
        <dbReference type="ARBA" id="ARBA00022741"/>
    </source>
</evidence>
<dbReference type="Pfam" id="PF07714">
    <property type="entry name" value="PK_Tyr_Ser-Thr"/>
    <property type="match status" value="1"/>
</dbReference>
<feature type="compositionally biased region" description="Basic and acidic residues" evidence="3">
    <location>
        <begin position="290"/>
        <end position="299"/>
    </location>
</feature>
<evidence type="ECO:0000256" key="3">
    <source>
        <dbReference type="SAM" id="MobiDB-lite"/>
    </source>
</evidence>
<dbReference type="SUPFAM" id="SSF56112">
    <property type="entry name" value="Protein kinase-like (PK-like)"/>
    <property type="match status" value="1"/>
</dbReference>
<evidence type="ECO:0000256" key="2">
    <source>
        <dbReference type="ARBA" id="ARBA00022840"/>
    </source>
</evidence>
<dbReference type="SMART" id="SM00220">
    <property type="entry name" value="S_TKc"/>
    <property type="match status" value="1"/>
</dbReference>
<dbReference type="InterPro" id="IPR011009">
    <property type="entry name" value="Kinase-like_dom_sf"/>
</dbReference>
<feature type="non-terminal residue" evidence="5">
    <location>
        <position position="334"/>
    </location>
</feature>
<proteinExistence type="predicted"/>
<dbReference type="Proteomes" id="UP000654075">
    <property type="component" value="Unassembled WGS sequence"/>
</dbReference>
<protein>
    <recommendedName>
        <fullName evidence="4">Protein kinase domain-containing protein</fullName>
    </recommendedName>
</protein>
<dbReference type="PROSITE" id="PS50011">
    <property type="entry name" value="PROTEIN_KINASE_DOM"/>
    <property type="match status" value="1"/>
</dbReference>
<dbReference type="GO" id="GO:0005524">
    <property type="term" value="F:ATP binding"/>
    <property type="evidence" value="ECO:0007669"/>
    <property type="project" value="UniProtKB-KW"/>
</dbReference>
<dbReference type="InterPro" id="IPR008271">
    <property type="entry name" value="Ser/Thr_kinase_AS"/>
</dbReference>
<dbReference type="GO" id="GO:0004674">
    <property type="term" value="F:protein serine/threonine kinase activity"/>
    <property type="evidence" value="ECO:0007669"/>
    <property type="project" value="TreeGrafter"/>
</dbReference>
<dbReference type="OrthoDB" id="312720at2759"/>
<feature type="domain" description="Protein kinase" evidence="4">
    <location>
        <begin position="1"/>
        <end position="231"/>
    </location>
</feature>
<reference evidence="5" key="1">
    <citation type="submission" date="2021-02" db="EMBL/GenBank/DDBJ databases">
        <authorList>
            <person name="Dougan E. K."/>
            <person name="Rhodes N."/>
            <person name="Thang M."/>
            <person name="Chan C."/>
        </authorList>
    </citation>
    <scope>NUCLEOTIDE SEQUENCE</scope>
</reference>
<dbReference type="InterPro" id="IPR051681">
    <property type="entry name" value="Ser/Thr_Kinases-Pseudokinases"/>
</dbReference>
<dbReference type="Gene3D" id="1.10.510.10">
    <property type="entry name" value="Transferase(Phosphotransferase) domain 1"/>
    <property type="match status" value="1"/>
</dbReference>
<comment type="caution">
    <text evidence="5">The sequence shown here is derived from an EMBL/GenBank/DDBJ whole genome shotgun (WGS) entry which is preliminary data.</text>
</comment>
<dbReference type="InterPro" id="IPR000719">
    <property type="entry name" value="Prot_kinase_dom"/>
</dbReference>
<keyword evidence="6" id="KW-1185">Reference proteome</keyword>
<feature type="non-terminal residue" evidence="5">
    <location>
        <position position="1"/>
    </location>
</feature>
<dbReference type="PROSITE" id="PS00108">
    <property type="entry name" value="PROTEIN_KINASE_ST"/>
    <property type="match status" value="1"/>
</dbReference>
<evidence type="ECO:0000313" key="5">
    <source>
        <dbReference type="EMBL" id="CAE8638586.1"/>
    </source>
</evidence>
<dbReference type="PANTHER" id="PTHR44329:SF298">
    <property type="entry name" value="MIXED LINEAGE KINASE DOMAIN-LIKE PROTEIN"/>
    <property type="match status" value="1"/>
</dbReference>
<dbReference type="PANTHER" id="PTHR44329">
    <property type="entry name" value="SERINE/THREONINE-PROTEIN KINASE TNNI3K-RELATED"/>
    <property type="match status" value="1"/>
</dbReference>
<feature type="region of interest" description="Disordered" evidence="3">
    <location>
        <begin position="290"/>
        <end position="322"/>
    </location>
</feature>